<dbReference type="AlphaFoldDB" id="G2QUK5"/>
<name>G2QUK5_THETT</name>
<accession>G2QUK5</accession>
<organism evidence="2 3">
    <name type="scientific">Thermothielavioides terrestris (strain ATCC 38088 / NRRL 8126)</name>
    <name type="common">Thielavia terrestris</name>
    <dbReference type="NCBI Taxonomy" id="578455"/>
    <lineage>
        <taxon>Eukaryota</taxon>
        <taxon>Fungi</taxon>
        <taxon>Dikarya</taxon>
        <taxon>Ascomycota</taxon>
        <taxon>Pezizomycotina</taxon>
        <taxon>Sordariomycetes</taxon>
        <taxon>Sordariomycetidae</taxon>
        <taxon>Sordariales</taxon>
        <taxon>Chaetomiaceae</taxon>
        <taxon>Thermothielavioides</taxon>
        <taxon>Thermothielavioides terrestris</taxon>
    </lineage>
</organism>
<evidence type="ECO:0000313" key="2">
    <source>
        <dbReference type="EMBL" id="AEO64560.1"/>
    </source>
</evidence>
<evidence type="ECO:0000256" key="1">
    <source>
        <dbReference type="SAM" id="MobiDB-lite"/>
    </source>
</evidence>
<proteinExistence type="predicted"/>
<dbReference type="EMBL" id="CP003009">
    <property type="protein sequence ID" value="AEO64560.1"/>
    <property type="molecule type" value="Genomic_DNA"/>
</dbReference>
<protein>
    <submittedName>
        <fullName evidence="2">Uncharacterized protein</fullName>
    </submittedName>
</protein>
<dbReference type="RefSeq" id="XP_003650896.1">
    <property type="nucleotide sequence ID" value="XM_003650848.1"/>
</dbReference>
<dbReference type="GeneID" id="11515319"/>
<feature type="compositionally biased region" description="Basic residues" evidence="1">
    <location>
        <begin position="74"/>
        <end position="93"/>
    </location>
</feature>
<dbReference type="Proteomes" id="UP000008181">
    <property type="component" value="Chromosome 1"/>
</dbReference>
<feature type="compositionally biased region" description="Basic and acidic residues" evidence="1">
    <location>
        <begin position="48"/>
        <end position="73"/>
    </location>
</feature>
<dbReference type="HOGENOM" id="CLU_2401213_0_0_1"/>
<gene>
    <name evidence="2" type="ORF">THITE_2110829</name>
</gene>
<reference evidence="2 3" key="1">
    <citation type="journal article" date="2011" name="Nat. Biotechnol.">
        <title>Comparative genomic analysis of the thermophilic biomass-degrading fungi Myceliophthora thermophila and Thielavia terrestris.</title>
        <authorList>
            <person name="Berka R.M."/>
            <person name="Grigoriev I.V."/>
            <person name="Otillar R."/>
            <person name="Salamov A."/>
            <person name="Grimwood J."/>
            <person name="Reid I."/>
            <person name="Ishmael N."/>
            <person name="John T."/>
            <person name="Darmond C."/>
            <person name="Moisan M.-C."/>
            <person name="Henrissat B."/>
            <person name="Coutinho P.M."/>
            <person name="Lombard V."/>
            <person name="Natvig D.O."/>
            <person name="Lindquist E."/>
            <person name="Schmutz J."/>
            <person name="Lucas S."/>
            <person name="Harris P."/>
            <person name="Powlowski J."/>
            <person name="Bellemare A."/>
            <person name="Taylor D."/>
            <person name="Butler G."/>
            <person name="de Vries R.P."/>
            <person name="Allijn I.E."/>
            <person name="van den Brink J."/>
            <person name="Ushinsky S."/>
            <person name="Storms R."/>
            <person name="Powell A.J."/>
            <person name="Paulsen I.T."/>
            <person name="Elbourne L.D.H."/>
            <person name="Baker S.E."/>
            <person name="Magnuson J."/>
            <person name="LaBoissiere S."/>
            <person name="Clutterbuck A.J."/>
            <person name="Martinez D."/>
            <person name="Wogulis M."/>
            <person name="de Leon A.L."/>
            <person name="Rey M.W."/>
            <person name="Tsang A."/>
        </authorList>
    </citation>
    <scope>NUCLEOTIDE SEQUENCE [LARGE SCALE GENOMIC DNA]</scope>
    <source>
        <strain evidence="3">ATCC 38088 / NRRL 8126</strain>
    </source>
</reference>
<sequence>MEFSHRLMLMKDELLRWDMSPDPLRTVLFPRAVEGVLNRAQASPASSHGRESLHSKYDPDQDSDFEKEQDRRVNFNKKRAPSPARKKGLHTSG</sequence>
<feature type="region of interest" description="Disordered" evidence="1">
    <location>
        <begin position="39"/>
        <end position="93"/>
    </location>
</feature>
<keyword evidence="3" id="KW-1185">Reference proteome</keyword>
<dbReference type="KEGG" id="ttt:THITE_2110829"/>
<evidence type="ECO:0000313" key="3">
    <source>
        <dbReference type="Proteomes" id="UP000008181"/>
    </source>
</evidence>